<feature type="region of interest" description="Disordered" evidence="1">
    <location>
        <begin position="253"/>
        <end position="278"/>
    </location>
</feature>
<reference evidence="2" key="1">
    <citation type="submission" date="2019-10" db="EMBL/GenBank/DDBJ databases">
        <title>The sequence and de novo assembly of the wild yak genome.</title>
        <authorList>
            <person name="Liu Y."/>
        </authorList>
    </citation>
    <scope>NUCLEOTIDE SEQUENCE [LARGE SCALE GENOMIC DNA]</scope>
    <source>
        <strain evidence="2">WY2019</strain>
    </source>
</reference>
<accession>A0A6B0S4N5</accession>
<feature type="compositionally biased region" description="Basic and acidic residues" evidence="1">
    <location>
        <begin position="8"/>
        <end position="28"/>
    </location>
</feature>
<evidence type="ECO:0000313" key="3">
    <source>
        <dbReference type="Proteomes" id="UP000322234"/>
    </source>
</evidence>
<dbReference type="EMBL" id="VBQZ03000176">
    <property type="protein sequence ID" value="MXQ96915.1"/>
    <property type="molecule type" value="Genomic_DNA"/>
</dbReference>
<protein>
    <submittedName>
        <fullName evidence="2">Uncharacterized protein</fullName>
    </submittedName>
</protein>
<name>A0A6B0S4N5_9CETA</name>
<sequence length="278" mass="29032">MQAAADFPEPHGRLGTGQDRKPAQTRGREPFFLKPKHFLSHRPVPTPGPSVCPSPGLSLHPCSRAVCVSLSWTGPDSRFYSSPVSPSGGSPLSGRAPGTLGCEGLHTDWERLPFGSATPTGPPGSGREDQAMGGETESWGAFLANVREGWNLGKAASQKAEFPCLPVDGAVRKISAGVEGSTSSIPPDVSTAAVKPGHPYSSSSHSPPKTDTLSRHRRRDVDRVAGDVTGPPAATDTDLQTRLCGRPRKQRTEGCVLTPGAHGSSITLTSPLLGPLAL</sequence>
<comment type="caution">
    <text evidence="2">The sequence shown here is derived from an EMBL/GenBank/DDBJ whole genome shotgun (WGS) entry which is preliminary data.</text>
</comment>
<gene>
    <name evidence="2" type="ORF">E5288_WYG014917</name>
</gene>
<proteinExistence type="predicted"/>
<feature type="compositionally biased region" description="Low complexity" evidence="1">
    <location>
        <begin position="196"/>
        <end position="207"/>
    </location>
</feature>
<organism evidence="2 3">
    <name type="scientific">Bos mutus</name>
    <name type="common">wild yak</name>
    <dbReference type="NCBI Taxonomy" id="72004"/>
    <lineage>
        <taxon>Eukaryota</taxon>
        <taxon>Metazoa</taxon>
        <taxon>Chordata</taxon>
        <taxon>Craniata</taxon>
        <taxon>Vertebrata</taxon>
        <taxon>Euteleostomi</taxon>
        <taxon>Mammalia</taxon>
        <taxon>Eutheria</taxon>
        <taxon>Laurasiatheria</taxon>
        <taxon>Artiodactyla</taxon>
        <taxon>Ruminantia</taxon>
        <taxon>Pecora</taxon>
        <taxon>Bovidae</taxon>
        <taxon>Bovinae</taxon>
        <taxon>Bos</taxon>
    </lineage>
</organism>
<evidence type="ECO:0000313" key="2">
    <source>
        <dbReference type="EMBL" id="MXQ96915.1"/>
    </source>
</evidence>
<feature type="region of interest" description="Disordered" evidence="1">
    <location>
        <begin position="1"/>
        <end position="28"/>
    </location>
</feature>
<dbReference type="AlphaFoldDB" id="A0A6B0S4N5"/>
<feature type="region of interest" description="Disordered" evidence="1">
    <location>
        <begin position="178"/>
        <end position="239"/>
    </location>
</feature>
<dbReference type="Proteomes" id="UP000322234">
    <property type="component" value="Unassembled WGS sequence"/>
</dbReference>
<keyword evidence="3" id="KW-1185">Reference proteome</keyword>
<feature type="region of interest" description="Disordered" evidence="1">
    <location>
        <begin position="110"/>
        <end position="133"/>
    </location>
</feature>
<evidence type="ECO:0000256" key="1">
    <source>
        <dbReference type="SAM" id="MobiDB-lite"/>
    </source>
</evidence>